<dbReference type="PROSITE" id="PS50905">
    <property type="entry name" value="FERRITIN_LIKE"/>
    <property type="match status" value="1"/>
</dbReference>
<keyword evidence="4" id="KW-0249">Electron transport</keyword>
<evidence type="ECO:0000256" key="5">
    <source>
        <dbReference type="ARBA" id="ARBA00023004"/>
    </source>
</evidence>
<dbReference type="InterPro" id="IPR009040">
    <property type="entry name" value="Ferritin-like_diiron"/>
</dbReference>
<dbReference type="Gene3D" id="2.20.28.10">
    <property type="match status" value="1"/>
</dbReference>
<evidence type="ECO:0000313" key="8">
    <source>
        <dbReference type="Proteomes" id="UP000823882"/>
    </source>
</evidence>
<evidence type="ECO:0000256" key="4">
    <source>
        <dbReference type="ARBA" id="ARBA00022982"/>
    </source>
</evidence>
<dbReference type="EMBL" id="DWWJ01000057">
    <property type="protein sequence ID" value="HJC40479.1"/>
    <property type="molecule type" value="Genomic_DNA"/>
</dbReference>
<reference evidence="7" key="1">
    <citation type="journal article" date="2021" name="PeerJ">
        <title>Extensive microbial diversity within the chicken gut microbiome revealed by metagenomics and culture.</title>
        <authorList>
            <person name="Gilroy R."/>
            <person name="Ravi A."/>
            <person name="Getino M."/>
            <person name="Pursley I."/>
            <person name="Horton D.L."/>
            <person name="Alikhan N.F."/>
            <person name="Baker D."/>
            <person name="Gharbi K."/>
            <person name="Hall N."/>
            <person name="Watson M."/>
            <person name="Adriaenssens E.M."/>
            <person name="Foster-Nyarko E."/>
            <person name="Jarju S."/>
            <person name="Secka A."/>
            <person name="Antonio M."/>
            <person name="Oren A."/>
            <person name="Chaudhuri R.R."/>
            <person name="La Ragione R."/>
            <person name="Hildebrand F."/>
            <person name="Pallen M.J."/>
        </authorList>
    </citation>
    <scope>NUCLEOTIDE SEQUENCE</scope>
    <source>
        <strain evidence="7">CHK186-1790</strain>
    </source>
</reference>
<dbReference type="GO" id="GO:0046872">
    <property type="term" value="F:metal ion binding"/>
    <property type="evidence" value="ECO:0007669"/>
    <property type="project" value="UniProtKB-KW"/>
</dbReference>
<accession>A0A9D2P0M7</accession>
<gene>
    <name evidence="7" type="ORF">H9701_02865</name>
</gene>
<proteinExistence type="predicted"/>
<evidence type="ECO:0000259" key="6">
    <source>
        <dbReference type="PROSITE" id="PS50905"/>
    </source>
</evidence>
<comment type="caution">
    <text evidence="7">The sequence shown here is derived from an EMBL/GenBank/DDBJ whole genome shotgun (WGS) entry which is preliminary data.</text>
</comment>
<dbReference type="Pfam" id="PF02915">
    <property type="entry name" value="Rubrerythrin"/>
    <property type="match status" value="1"/>
</dbReference>
<evidence type="ECO:0000256" key="3">
    <source>
        <dbReference type="ARBA" id="ARBA00022723"/>
    </source>
</evidence>
<dbReference type="Proteomes" id="UP000823882">
    <property type="component" value="Unassembled WGS sequence"/>
</dbReference>
<dbReference type="InterPro" id="IPR009078">
    <property type="entry name" value="Ferritin-like_SF"/>
</dbReference>
<evidence type="ECO:0000256" key="2">
    <source>
        <dbReference type="ARBA" id="ARBA00022448"/>
    </source>
</evidence>
<sequence>MSIDFAKSETHQNLLRAFAGESQARNRYTFAADLARQQNLQVIEQVFRFTANQERAHAKVFYDFLEPLCGQNIAMDASYPVDLSPSVLDQLRAAQHNEYQEWEHDYAAFAKVAQEEGFPKVSKAFELIAGVEKTHGDRFGRFADLLEHDGLFQDQGGVKWMCLNCGMIVDASMAPAMCPICKYPQGWFVRLSTAPFEG</sequence>
<dbReference type="InterPro" id="IPR012347">
    <property type="entry name" value="Ferritin-like"/>
</dbReference>
<name>A0A9D2P0M7_9FIRM</name>
<dbReference type="Pfam" id="PF21349">
    <property type="entry name" value="RUBY_RBDX"/>
    <property type="match status" value="1"/>
</dbReference>
<dbReference type="CDD" id="cd01041">
    <property type="entry name" value="Rubrerythrin"/>
    <property type="match status" value="1"/>
</dbReference>
<evidence type="ECO:0000256" key="1">
    <source>
        <dbReference type="ARBA" id="ARBA00001965"/>
    </source>
</evidence>
<dbReference type="AlphaFoldDB" id="A0A9D2P0M7"/>
<organism evidence="7 8">
    <name type="scientific">Candidatus Intestinimonas pullistercoris</name>
    <dbReference type="NCBI Taxonomy" id="2838623"/>
    <lineage>
        <taxon>Bacteria</taxon>
        <taxon>Bacillati</taxon>
        <taxon>Bacillota</taxon>
        <taxon>Clostridia</taxon>
        <taxon>Eubacteriales</taxon>
        <taxon>Intestinimonas</taxon>
    </lineage>
</organism>
<dbReference type="InterPro" id="IPR052364">
    <property type="entry name" value="Rubrerythrin"/>
</dbReference>
<dbReference type="SUPFAM" id="SSF47240">
    <property type="entry name" value="Ferritin-like"/>
    <property type="match status" value="1"/>
</dbReference>
<dbReference type="InterPro" id="IPR003251">
    <property type="entry name" value="Rr_diiron-bd_dom"/>
</dbReference>
<evidence type="ECO:0000313" key="7">
    <source>
        <dbReference type="EMBL" id="HJC40479.1"/>
    </source>
</evidence>
<dbReference type="NCBIfam" id="NF045767">
    <property type="entry name" value="RuberyRbr"/>
    <property type="match status" value="1"/>
</dbReference>
<dbReference type="Gene3D" id="1.20.1260.10">
    <property type="match status" value="1"/>
</dbReference>
<keyword evidence="2" id="KW-0813">Transport</keyword>
<comment type="cofactor">
    <cofactor evidence="1">
        <name>Fe(3+)</name>
        <dbReference type="ChEBI" id="CHEBI:29034"/>
    </cofactor>
</comment>
<dbReference type="PANTHER" id="PTHR43865">
    <property type="entry name" value="RUBRERYTHRIN-RELATED"/>
    <property type="match status" value="1"/>
</dbReference>
<protein>
    <submittedName>
        <fullName evidence="7">Rubrerythrin family protein</fullName>
    </submittedName>
</protein>
<reference evidence="7" key="2">
    <citation type="submission" date="2021-04" db="EMBL/GenBank/DDBJ databases">
        <authorList>
            <person name="Gilroy R."/>
        </authorList>
    </citation>
    <scope>NUCLEOTIDE SEQUENCE</scope>
    <source>
        <strain evidence="7">CHK186-1790</strain>
    </source>
</reference>
<dbReference type="GO" id="GO:0016491">
    <property type="term" value="F:oxidoreductase activity"/>
    <property type="evidence" value="ECO:0007669"/>
    <property type="project" value="InterPro"/>
</dbReference>
<keyword evidence="5" id="KW-0408">Iron</keyword>
<feature type="domain" description="Ferritin-like diiron" evidence="6">
    <location>
        <begin position="4"/>
        <end position="150"/>
    </location>
</feature>
<dbReference type="PANTHER" id="PTHR43865:SF1">
    <property type="entry name" value="RUBRERYTHRIN-RELATED"/>
    <property type="match status" value="1"/>
</dbReference>
<dbReference type="InterPro" id="IPR048574">
    <property type="entry name" value="RUBY_RBDX"/>
</dbReference>
<keyword evidence="3" id="KW-0479">Metal-binding</keyword>
<dbReference type="SUPFAM" id="SSF57802">
    <property type="entry name" value="Rubredoxin-like"/>
    <property type="match status" value="1"/>
</dbReference>